<dbReference type="Gene3D" id="1.10.10.10">
    <property type="entry name" value="Winged helix-like DNA-binding domain superfamily/Winged helix DNA-binding domain"/>
    <property type="match status" value="1"/>
</dbReference>
<evidence type="ECO:0000259" key="9">
    <source>
        <dbReference type="PROSITE" id="PS51722"/>
    </source>
</evidence>
<organism evidence="10 11">
    <name type="scientific">Lampropedia aestuarii</name>
    <dbReference type="NCBI Taxonomy" id="2562762"/>
    <lineage>
        <taxon>Bacteria</taxon>
        <taxon>Pseudomonadati</taxon>
        <taxon>Pseudomonadota</taxon>
        <taxon>Betaproteobacteria</taxon>
        <taxon>Burkholderiales</taxon>
        <taxon>Comamonadaceae</taxon>
        <taxon>Lampropedia</taxon>
    </lineage>
</organism>
<evidence type="ECO:0000256" key="8">
    <source>
        <dbReference type="ARBA" id="ARBA00031615"/>
    </source>
</evidence>
<dbReference type="Gene3D" id="3.40.50.300">
    <property type="entry name" value="P-loop containing nucleotide triphosphate hydrolases"/>
    <property type="match status" value="1"/>
</dbReference>
<dbReference type="OrthoDB" id="9803139at2"/>
<dbReference type="GO" id="GO:0005525">
    <property type="term" value="F:GTP binding"/>
    <property type="evidence" value="ECO:0007669"/>
    <property type="project" value="UniProtKB-KW"/>
</dbReference>
<comment type="function">
    <text evidence="7">Translation factor necessary for the incorporation of selenocysteine into proteins. It probably replaces EF-Tu for the insertion of selenocysteine directed by the UGA codon. SelB binds GTP and GDP.</text>
</comment>
<evidence type="ECO:0000256" key="2">
    <source>
        <dbReference type="ARBA" id="ARBA00015953"/>
    </source>
</evidence>
<dbReference type="InterPro" id="IPR009000">
    <property type="entry name" value="Transl_B-barrel_sf"/>
</dbReference>
<dbReference type="InterPro" id="IPR004161">
    <property type="entry name" value="EFTu-like_2"/>
</dbReference>
<dbReference type="InterPro" id="IPR031157">
    <property type="entry name" value="G_TR_CS"/>
</dbReference>
<dbReference type="GO" id="GO:0005737">
    <property type="term" value="C:cytoplasm"/>
    <property type="evidence" value="ECO:0007669"/>
    <property type="project" value="UniProtKB-SubCell"/>
</dbReference>
<dbReference type="InterPro" id="IPR048931">
    <property type="entry name" value="WHD_2nd_SelB_bact"/>
</dbReference>
<accession>A0A4V3YX99</accession>
<evidence type="ECO:0000313" key="10">
    <source>
        <dbReference type="EMBL" id="THJ34312.1"/>
    </source>
</evidence>
<dbReference type="SUPFAM" id="SSF46785">
    <property type="entry name" value="Winged helix' DNA-binding domain"/>
    <property type="match status" value="3"/>
</dbReference>
<dbReference type="GO" id="GO:0003723">
    <property type="term" value="F:RNA binding"/>
    <property type="evidence" value="ECO:0007669"/>
    <property type="project" value="InterPro"/>
</dbReference>
<evidence type="ECO:0000256" key="6">
    <source>
        <dbReference type="ARBA" id="ARBA00023134"/>
    </source>
</evidence>
<dbReference type="PANTHER" id="PTHR43721">
    <property type="entry name" value="ELONGATION FACTOR TU-RELATED"/>
    <property type="match status" value="1"/>
</dbReference>
<dbReference type="AlphaFoldDB" id="A0A4V3YX99"/>
<dbReference type="Pfam" id="PF21214">
    <property type="entry name" value="WHD_2nd_SelB_bact"/>
    <property type="match status" value="1"/>
</dbReference>
<dbReference type="GO" id="GO:0003746">
    <property type="term" value="F:translation elongation factor activity"/>
    <property type="evidence" value="ECO:0007669"/>
    <property type="project" value="UniProtKB-KW"/>
</dbReference>
<dbReference type="GO" id="GO:0001514">
    <property type="term" value="P:selenocysteine incorporation"/>
    <property type="evidence" value="ECO:0007669"/>
    <property type="project" value="InterPro"/>
</dbReference>
<dbReference type="Gene3D" id="2.40.30.10">
    <property type="entry name" value="Translation factors"/>
    <property type="match status" value="1"/>
</dbReference>
<evidence type="ECO:0000256" key="7">
    <source>
        <dbReference type="ARBA" id="ARBA00025526"/>
    </source>
</evidence>
<evidence type="ECO:0000313" key="11">
    <source>
        <dbReference type="Proteomes" id="UP000306236"/>
    </source>
</evidence>
<keyword evidence="3" id="KW-0963">Cytoplasm</keyword>
<dbReference type="CDD" id="cd03696">
    <property type="entry name" value="SelB_II"/>
    <property type="match status" value="1"/>
</dbReference>
<keyword evidence="4" id="KW-0547">Nucleotide-binding</keyword>
<name>A0A4V3YX99_9BURK</name>
<dbReference type="RefSeq" id="WP_136405987.1">
    <property type="nucleotide sequence ID" value="NZ_SSWX01000007.1"/>
</dbReference>
<keyword evidence="11" id="KW-1185">Reference proteome</keyword>
<dbReference type="InterPro" id="IPR027417">
    <property type="entry name" value="P-loop_NTPase"/>
</dbReference>
<dbReference type="InterPro" id="IPR000795">
    <property type="entry name" value="T_Tr_GTP-bd_dom"/>
</dbReference>
<dbReference type="NCBIfam" id="TIGR00475">
    <property type="entry name" value="selB"/>
    <property type="match status" value="1"/>
</dbReference>
<dbReference type="InterPro" id="IPR057335">
    <property type="entry name" value="Beta-barrel_SelB"/>
</dbReference>
<dbReference type="GO" id="GO:0003924">
    <property type="term" value="F:GTPase activity"/>
    <property type="evidence" value="ECO:0007669"/>
    <property type="project" value="InterPro"/>
</dbReference>
<dbReference type="Pfam" id="PF09107">
    <property type="entry name" value="WHD_3rd_SelB"/>
    <property type="match status" value="1"/>
</dbReference>
<dbReference type="SUPFAM" id="SSF50447">
    <property type="entry name" value="Translation proteins"/>
    <property type="match status" value="1"/>
</dbReference>
<dbReference type="InterPro" id="IPR036388">
    <property type="entry name" value="WH-like_DNA-bd_sf"/>
</dbReference>
<dbReference type="InterPro" id="IPR004535">
    <property type="entry name" value="Transl_elong_SelB"/>
</dbReference>
<dbReference type="InterPro" id="IPR015191">
    <property type="entry name" value="SelB_WHD4"/>
</dbReference>
<comment type="caution">
    <text evidence="10">The sequence shown here is derived from an EMBL/GenBank/DDBJ whole genome shotgun (WGS) entry which is preliminary data.</text>
</comment>
<dbReference type="SUPFAM" id="SSF50465">
    <property type="entry name" value="EF-Tu/eEF-1alpha/eIF2-gamma C-terminal domain"/>
    <property type="match status" value="1"/>
</dbReference>
<protein>
    <recommendedName>
        <fullName evidence="2">Selenocysteine-specific elongation factor</fullName>
    </recommendedName>
    <alternativeName>
        <fullName evidence="8">SelB translation factor</fullName>
    </alternativeName>
</protein>
<dbReference type="Proteomes" id="UP000306236">
    <property type="component" value="Unassembled WGS sequence"/>
</dbReference>
<dbReference type="PROSITE" id="PS51722">
    <property type="entry name" value="G_TR_2"/>
    <property type="match status" value="1"/>
</dbReference>
<feature type="domain" description="Tr-type G" evidence="9">
    <location>
        <begin position="1"/>
        <end position="176"/>
    </location>
</feature>
<dbReference type="InterPro" id="IPR036390">
    <property type="entry name" value="WH_DNA-bd_sf"/>
</dbReference>
<gene>
    <name evidence="10" type="primary">selB</name>
    <name evidence="10" type="ORF">E8K88_07290</name>
</gene>
<comment type="subcellular location">
    <subcellularLocation>
        <location evidence="1">Cytoplasm</location>
    </subcellularLocation>
</comment>
<proteinExistence type="predicted"/>
<dbReference type="Gene3D" id="1.10.10.2770">
    <property type="match status" value="1"/>
</dbReference>
<dbReference type="InterPro" id="IPR009001">
    <property type="entry name" value="Transl_elong_EF1A/Init_IF2_C"/>
</dbReference>
<dbReference type="SUPFAM" id="SSF52540">
    <property type="entry name" value="P-loop containing nucleoside triphosphate hydrolases"/>
    <property type="match status" value="1"/>
</dbReference>
<reference evidence="10 11" key="1">
    <citation type="submission" date="2019-04" db="EMBL/GenBank/DDBJ databases">
        <title>Lampropedia sp YIM MLB12 draf genome.</title>
        <authorList>
            <person name="Wang Y.-X."/>
        </authorList>
    </citation>
    <scope>NUCLEOTIDE SEQUENCE [LARGE SCALE GENOMIC DNA]</scope>
    <source>
        <strain evidence="10 11">YIM MLB12</strain>
    </source>
</reference>
<evidence type="ECO:0000256" key="4">
    <source>
        <dbReference type="ARBA" id="ARBA00022741"/>
    </source>
</evidence>
<evidence type="ECO:0000256" key="1">
    <source>
        <dbReference type="ARBA" id="ARBA00004496"/>
    </source>
</evidence>
<dbReference type="PROSITE" id="PS00301">
    <property type="entry name" value="G_TR_1"/>
    <property type="match status" value="1"/>
</dbReference>
<dbReference type="PRINTS" id="PR00315">
    <property type="entry name" value="ELONGATNFCT"/>
</dbReference>
<dbReference type="PANTHER" id="PTHR43721:SF22">
    <property type="entry name" value="ELONGATION FACTOR TU, MITOCHONDRIAL"/>
    <property type="match status" value="1"/>
</dbReference>
<keyword evidence="5" id="KW-0648">Protein biosynthesis</keyword>
<keyword evidence="10" id="KW-0251">Elongation factor</keyword>
<keyword evidence="6" id="KW-0342">GTP-binding</keyword>
<sequence>MIIGTAGHIDHGKTTLVRALTGVDTDRLKEEKTRGISIELGYAYIPVPQTQDILGFIDVPGHEKFIHTMAAGAVGIDHALLVVAADDGIMPQTQEHLAIIALLGVQHGTVALTKADRVSPERLGQVQRAIEQLLGNTPLATAPIFATNAAQAGDAGTLALREHLLTLARHFPARPQQGLFRLAVDRAFSLQGQGTVVTGTVFGGQVQVGEQLQHSGTGQMVRVRSIHAQNQAAPSGHAGQRVALNLAGIDKEAIARGDWIAQPLALQATRRLDVRLRVLPQNVLPAAAQHGKHAPNTLQQWSTVHLHIGTSHHVAHVVPLDCEHLSPGEQGLAQLVLDADVYAVAGDHFIVRNAQASHTLAGGTVLDPYPPERKRRSSERIAYLQAMHHALASGDVSELIAHAAWGISRLQLARLMGWTPEQITTPKGVVVLGKNTQDTDPILLSERHWLALQQQVLHALQRFHERSPDEPGVNAARLRRIGLPGLSHSKYDLLWQGVLNSLVEGGSLHQSGPWLHAPGHSVQLSAAEEQLAQQMLPDLEDGQFEPPWVRDLARDHGVAEDTVRALLRKLSRQGRLFQVVKDLFYTPTAIERLQAIASTIAQQSPQLAIEARHFRDATALGRKRAIQVLEYFDRSGFTRRVRDSHVLRNTP</sequence>
<evidence type="ECO:0000256" key="3">
    <source>
        <dbReference type="ARBA" id="ARBA00022490"/>
    </source>
</evidence>
<dbReference type="Pfam" id="PF09106">
    <property type="entry name" value="WHD_2nd_SelB"/>
    <property type="match status" value="1"/>
</dbReference>
<dbReference type="InterPro" id="IPR050055">
    <property type="entry name" value="EF-Tu_GTPase"/>
</dbReference>
<dbReference type="Pfam" id="PF03144">
    <property type="entry name" value="GTP_EFTU_D2"/>
    <property type="match status" value="1"/>
</dbReference>
<dbReference type="EMBL" id="SSWX01000007">
    <property type="protein sequence ID" value="THJ34312.1"/>
    <property type="molecule type" value="Genomic_DNA"/>
</dbReference>
<evidence type="ECO:0000256" key="5">
    <source>
        <dbReference type="ARBA" id="ARBA00022917"/>
    </source>
</evidence>
<dbReference type="CDD" id="cd04171">
    <property type="entry name" value="SelB"/>
    <property type="match status" value="1"/>
</dbReference>
<dbReference type="Pfam" id="PF00009">
    <property type="entry name" value="GTP_EFTU"/>
    <property type="match status" value="1"/>
</dbReference>
<dbReference type="InterPro" id="IPR015190">
    <property type="entry name" value="Elong_fac_SelB-wing-hlx_typ-2"/>
</dbReference>
<dbReference type="CDD" id="cd15491">
    <property type="entry name" value="selB_III"/>
    <property type="match status" value="1"/>
</dbReference>
<dbReference type="Pfam" id="PF25461">
    <property type="entry name" value="Beta-barrel_SelB"/>
    <property type="match status" value="1"/>
</dbReference>